<dbReference type="EMBL" id="JAJADQ010000002">
    <property type="protein sequence ID" value="MCB2376721.1"/>
    <property type="molecule type" value="Genomic_DNA"/>
</dbReference>
<keyword evidence="4" id="KW-0808">Transferase</keyword>
<feature type="transmembrane region" description="Helical" evidence="8">
    <location>
        <begin position="114"/>
        <end position="130"/>
    </location>
</feature>
<reference evidence="9" key="1">
    <citation type="submission" date="2021-10" db="EMBL/GenBank/DDBJ databases">
        <authorList>
            <person name="Dean J.D."/>
            <person name="Kim M.K."/>
            <person name="Newey C.N."/>
            <person name="Stoker T.S."/>
            <person name="Thompson D.W."/>
            <person name="Grose J.H."/>
        </authorList>
    </citation>
    <scope>NUCLEOTIDE SEQUENCE</scope>
    <source>
        <strain evidence="9">BT635</strain>
    </source>
</reference>
<feature type="transmembrane region" description="Helical" evidence="8">
    <location>
        <begin position="136"/>
        <end position="155"/>
    </location>
</feature>
<feature type="transmembrane region" description="Helical" evidence="8">
    <location>
        <begin position="269"/>
        <end position="290"/>
    </location>
</feature>
<accession>A0ABS8A8K3</accession>
<evidence type="ECO:0000256" key="5">
    <source>
        <dbReference type="ARBA" id="ARBA00022692"/>
    </source>
</evidence>
<dbReference type="InterPro" id="IPR050297">
    <property type="entry name" value="LipidA_mod_glycosyltrf_83"/>
</dbReference>
<protein>
    <recommendedName>
        <fullName evidence="11">Glycosyltransferase RgtA/B/C/D-like domain-containing protein</fullName>
    </recommendedName>
</protein>
<evidence type="ECO:0000256" key="1">
    <source>
        <dbReference type="ARBA" id="ARBA00004651"/>
    </source>
</evidence>
<feature type="transmembrane region" description="Helical" evidence="8">
    <location>
        <begin position="162"/>
        <end position="178"/>
    </location>
</feature>
<feature type="transmembrane region" description="Helical" evidence="8">
    <location>
        <begin position="336"/>
        <end position="352"/>
    </location>
</feature>
<keyword evidence="6 8" id="KW-1133">Transmembrane helix</keyword>
<comment type="subcellular location">
    <subcellularLocation>
        <location evidence="1">Cell membrane</location>
        <topology evidence="1">Multi-pass membrane protein</topology>
    </subcellularLocation>
</comment>
<dbReference type="PANTHER" id="PTHR33908:SF11">
    <property type="entry name" value="MEMBRANE PROTEIN"/>
    <property type="match status" value="1"/>
</dbReference>
<keyword evidence="10" id="KW-1185">Reference proteome</keyword>
<gene>
    <name evidence="9" type="ORF">LGH70_03970</name>
</gene>
<keyword evidence="5 8" id="KW-0812">Transmembrane</keyword>
<evidence type="ECO:0000313" key="9">
    <source>
        <dbReference type="EMBL" id="MCB2376721.1"/>
    </source>
</evidence>
<name>A0ABS8A8K3_9BACT</name>
<evidence type="ECO:0000256" key="8">
    <source>
        <dbReference type="SAM" id="Phobius"/>
    </source>
</evidence>
<feature type="transmembrane region" description="Helical" evidence="8">
    <location>
        <begin position="82"/>
        <end position="107"/>
    </location>
</feature>
<keyword evidence="2" id="KW-1003">Cell membrane</keyword>
<evidence type="ECO:0000313" key="10">
    <source>
        <dbReference type="Proteomes" id="UP001165297"/>
    </source>
</evidence>
<feature type="transmembrane region" description="Helical" evidence="8">
    <location>
        <begin position="359"/>
        <end position="389"/>
    </location>
</feature>
<dbReference type="RefSeq" id="WP_226182933.1">
    <property type="nucleotide sequence ID" value="NZ_JAJADQ010000002.1"/>
</dbReference>
<keyword evidence="7 8" id="KW-0472">Membrane</keyword>
<keyword evidence="3" id="KW-0328">Glycosyltransferase</keyword>
<dbReference type="PANTHER" id="PTHR33908">
    <property type="entry name" value="MANNOSYLTRANSFERASE YKCB-RELATED"/>
    <property type="match status" value="1"/>
</dbReference>
<organism evidence="9 10">
    <name type="scientific">Hymenobacter nitidus</name>
    <dbReference type="NCBI Taxonomy" id="2880929"/>
    <lineage>
        <taxon>Bacteria</taxon>
        <taxon>Pseudomonadati</taxon>
        <taxon>Bacteroidota</taxon>
        <taxon>Cytophagia</taxon>
        <taxon>Cytophagales</taxon>
        <taxon>Hymenobacteraceae</taxon>
        <taxon>Hymenobacter</taxon>
    </lineage>
</organism>
<evidence type="ECO:0000256" key="7">
    <source>
        <dbReference type="ARBA" id="ARBA00023136"/>
    </source>
</evidence>
<evidence type="ECO:0000256" key="6">
    <source>
        <dbReference type="ARBA" id="ARBA00022989"/>
    </source>
</evidence>
<evidence type="ECO:0000256" key="2">
    <source>
        <dbReference type="ARBA" id="ARBA00022475"/>
    </source>
</evidence>
<evidence type="ECO:0000256" key="3">
    <source>
        <dbReference type="ARBA" id="ARBA00022676"/>
    </source>
</evidence>
<feature type="transmembrane region" description="Helical" evidence="8">
    <location>
        <begin position="299"/>
        <end position="316"/>
    </location>
</feature>
<feature type="transmembrane region" description="Helical" evidence="8">
    <location>
        <begin position="409"/>
        <end position="430"/>
    </location>
</feature>
<evidence type="ECO:0000256" key="4">
    <source>
        <dbReference type="ARBA" id="ARBA00022679"/>
    </source>
</evidence>
<proteinExistence type="predicted"/>
<sequence>MKPLSSRLPDLTLLFVGLVTVAYFFLTHEGLYDLDDYFYARYAHQLASGTFRVVPDPQGLLHDPLKERWLIFGPVAALYRAFGINIITTTVWPLLCTLGCSVIIWSAYRRREPVVAAAAMLLLGLHYFTLNLTNYLYPDNILMFWCLCCGFTLLLGRRSTSWQLLWGAGFAALNFAALLSKETIVYYLPFYVGVLALDSFRRRNLRFWVAAGAVGAGLLVLYLAFYQVYTHDALYRIHLIEHTNEFLKEGNFLVGNRAALLARVTYQPLLFLVGTGLGVALVLAVAAALGRRQNRDSDASFWLALAFSTLAFYWLGSTSLSQYNPITLLPRMSTPLLPPLCLAAGFGVRNFGRNGRGGYWLALVLLACAAWLHNSLAVLYALPALYFVGVTWLGASPAGTRWQPGTVRLAASALLVLAAALSIRPIYFMLKPGVSSHFEQQQVIRQQLQAPARGVVFVDDFLIGNYDFYYGFRVPPGLRFRRYSAADSVRLGPGEQGWLLLNGSTLTNPELTRKLIRYSEAEVLARFPQRQLLQRAGKVQLYRVP</sequence>
<feature type="transmembrane region" description="Helical" evidence="8">
    <location>
        <begin position="207"/>
        <end position="229"/>
    </location>
</feature>
<feature type="transmembrane region" description="Helical" evidence="8">
    <location>
        <begin position="7"/>
        <end position="26"/>
    </location>
</feature>
<comment type="caution">
    <text evidence="9">The sequence shown here is derived from an EMBL/GenBank/DDBJ whole genome shotgun (WGS) entry which is preliminary data.</text>
</comment>
<dbReference type="Proteomes" id="UP001165297">
    <property type="component" value="Unassembled WGS sequence"/>
</dbReference>
<feature type="transmembrane region" description="Helical" evidence="8">
    <location>
        <begin position="184"/>
        <end position="200"/>
    </location>
</feature>
<evidence type="ECO:0008006" key="11">
    <source>
        <dbReference type="Google" id="ProtNLM"/>
    </source>
</evidence>